<accession>A0A9Q9HLY4</accession>
<organism evidence="2 3">
    <name type="scientific">Leisingera caerulea</name>
    <name type="common">Phaeobacter caeruleus</name>
    <dbReference type="NCBI Taxonomy" id="506591"/>
    <lineage>
        <taxon>Bacteria</taxon>
        <taxon>Pseudomonadati</taxon>
        <taxon>Pseudomonadota</taxon>
        <taxon>Alphaproteobacteria</taxon>
        <taxon>Rhodobacterales</taxon>
        <taxon>Roseobacteraceae</taxon>
        <taxon>Leisingera</taxon>
    </lineage>
</organism>
<evidence type="ECO:0000313" key="2">
    <source>
        <dbReference type="EMBL" id="UWQ56552.1"/>
    </source>
</evidence>
<feature type="transmembrane region" description="Helical" evidence="1">
    <location>
        <begin position="6"/>
        <end position="26"/>
    </location>
</feature>
<gene>
    <name evidence="2" type="ORF">K3721_22015</name>
</gene>
<keyword evidence="1" id="KW-1133">Transmembrane helix</keyword>
<feature type="transmembrane region" description="Helical" evidence="1">
    <location>
        <begin position="74"/>
        <end position="93"/>
    </location>
</feature>
<reference evidence="2" key="1">
    <citation type="submission" date="2021-08" db="EMBL/GenBank/DDBJ databases">
        <authorList>
            <person name="Nwanade C."/>
            <person name="Wang M."/>
            <person name="Masoudi A."/>
            <person name="Yu Z."/>
            <person name="Liu J."/>
        </authorList>
    </citation>
    <scope>NUCLEOTIDE SEQUENCE</scope>
    <source>
        <strain evidence="2">S122</strain>
        <plasmid evidence="2">unnamed7</plasmid>
    </source>
</reference>
<feature type="transmembrane region" description="Helical" evidence="1">
    <location>
        <begin position="197"/>
        <end position="214"/>
    </location>
</feature>
<proteinExistence type="predicted"/>
<evidence type="ECO:0000256" key="1">
    <source>
        <dbReference type="SAM" id="Phobius"/>
    </source>
</evidence>
<evidence type="ECO:0000313" key="3">
    <source>
        <dbReference type="Proteomes" id="UP001058713"/>
    </source>
</evidence>
<keyword evidence="1" id="KW-0472">Membrane</keyword>
<feature type="transmembrane region" description="Helical" evidence="1">
    <location>
        <begin position="226"/>
        <end position="242"/>
    </location>
</feature>
<keyword evidence="1" id="KW-0812">Transmembrane</keyword>
<keyword evidence="2" id="KW-0614">Plasmid</keyword>
<feature type="transmembrane region" description="Helical" evidence="1">
    <location>
        <begin position="173"/>
        <end position="191"/>
    </location>
</feature>
<feature type="transmembrane region" description="Helical" evidence="1">
    <location>
        <begin position="33"/>
        <end position="54"/>
    </location>
</feature>
<dbReference type="Proteomes" id="UP001058713">
    <property type="component" value="Plasmid unnamed7"/>
</dbReference>
<name>A0A9Q9HLY4_LEICA</name>
<dbReference type="AlphaFoldDB" id="A0A9Q9HLY4"/>
<protein>
    <submittedName>
        <fullName evidence="2">Uncharacterized protein</fullName>
    </submittedName>
</protein>
<sequence>MIAASFAFAALFAAIHLSIGWMTFLDRTPRSRWLSAAGGVAVAYVFLHILPELAAHQSIFSEELELSPAKAEEAVYLSALGGLVLFYGLEKLVKSARRKDTANGQGTAPGSGDFWLHTGSFALYNLITGYLLTNRETAGAWSLLAYGVAMSLHFVTTDFGLRQDHSQKYDRTARWIIAGAVLGGWALGVSVHLPELWLGFLFAFLSGGIILNVLKEELPEERDSRFWPFAGAALVCAAALLAA</sequence>
<feature type="transmembrane region" description="Helical" evidence="1">
    <location>
        <begin position="138"/>
        <end position="161"/>
    </location>
</feature>
<dbReference type="KEGG" id="lcae:K3721_22015"/>
<geneLocation type="plasmid" evidence="2 3">
    <name>unnamed7</name>
</geneLocation>
<dbReference type="EMBL" id="CP081077">
    <property type="protein sequence ID" value="UWQ56552.1"/>
    <property type="molecule type" value="Genomic_DNA"/>
</dbReference>
<feature type="transmembrane region" description="Helical" evidence="1">
    <location>
        <begin position="114"/>
        <end position="132"/>
    </location>
</feature>
<dbReference type="RefSeq" id="WP_259973180.1">
    <property type="nucleotide sequence ID" value="NZ_CP081077.1"/>
</dbReference>